<sequence length="137" mass="13761">GPGTEHHQHRGPSFRAALQAVPAQPTQGDAAPRKAGGAGGVGLGGRGGLFGAQLLQQHPGEGAAAGRASGLQAGPDTALRPHGPRPGPISFSKRCLQPAMGRGVHRYRTSGPAPLPAGPLWPPRRNSCVRSPGTTAG</sequence>
<protein>
    <submittedName>
        <fullName evidence="2">SHC2 isoform 5</fullName>
    </submittedName>
</protein>
<organism evidence="2">
    <name type="scientific">Pan troglodytes</name>
    <name type="common">Chimpanzee</name>
    <dbReference type="NCBI Taxonomy" id="9598"/>
    <lineage>
        <taxon>Eukaryota</taxon>
        <taxon>Metazoa</taxon>
        <taxon>Chordata</taxon>
        <taxon>Craniata</taxon>
        <taxon>Vertebrata</taxon>
        <taxon>Euteleostomi</taxon>
        <taxon>Mammalia</taxon>
        <taxon>Eutheria</taxon>
        <taxon>Euarchontoglires</taxon>
        <taxon>Primates</taxon>
        <taxon>Haplorrhini</taxon>
        <taxon>Catarrhini</taxon>
        <taxon>Hominidae</taxon>
        <taxon>Pan</taxon>
    </lineage>
</organism>
<dbReference type="EMBL" id="NBAG03000012">
    <property type="protein sequence ID" value="PNJ00076.1"/>
    <property type="molecule type" value="Genomic_DNA"/>
</dbReference>
<proteinExistence type="predicted"/>
<evidence type="ECO:0000313" key="2">
    <source>
        <dbReference type="EMBL" id="PNJ00076.1"/>
    </source>
</evidence>
<accession>A0A2J8QUZ2</accession>
<evidence type="ECO:0000256" key="1">
    <source>
        <dbReference type="SAM" id="MobiDB-lite"/>
    </source>
</evidence>
<feature type="compositionally biased region" description="Polar residues" evidence="1">
    <location>
        <begin position="128"/>
        <end position="137"/>
    </location>
</feature>
<feature type="region of interest" description="Disordered" evidence="1">
    <location>
        <begin position="58"/>
        <end position="137"/>
    </location>
</feature>
<comment type="caution">
    <text evidence="2">The sequence shown here is derived from an EMBL/GenBank/DDBJ whole genome shotgun (WGS) entry which is preliminary data.</text>
</comment>
<feature type="compositionally biased region" description="Pro residues" evidence="1">
    <location>
        <begin position="113"/>
        <end position="122"/>
    </location>
</feature>
<gene>
    <name evidence="2" type="ORF">CK820_G0013730</name>
</gene>
<dbReference type="AlphaFoldDB" id="A0A2J8QUZ2"/>
<feature type="non-terminal residue" evidence="2">
    <location>
        <position position="1"/>
    </location>
</feature>
<reference evidence="2" key="1">
    <citation type="submission" date="2017-12" db="EMBL/GenBank/DDBJ databases">
        <title>High-resolution comparative analysis of great ape genomes.</title>
        <authorList>
            <person name="Pollen A."/>
            <person name="Hastie A."/>
            <person name="Hormozdiari F."/>
            <person name="Dougherty M."/>
            <person name="Liu R."/>
            <person name="Chaisson M."/>
            <person name="Hoppe E."/>
            <person name="Hill C."/>
            <person name="Pang A."/>
            <person name="Hillier L."/>
            <person name="Baker C."/>
            <person name="Armstrong J."/>
            <person name="Shendure J."/>
            <person name="Paten B."/>
            <person name="Wilson R."/>
            <person name="Chao H."/>
            <person name="Schneider V."/>
            <person name="Ventura M."/>
            <person name="Kronenberg Z."/>
            <person name="Murali S."/>
            <person name="Gordon D."/>
            <person name="Cantsilieris S."/>
            <person name="Munson K."/>
            <person name="Nelson B."/>
            <person name="Raja A."/>
            <person name="Underwood J."/>
            <person name="Diekhans M."/>
            <person name="Fiddes I."/>
            <person name="Haussler D."/>
            <person name="Eichler E."/>
        </authorList>
    </citation>
    <scope>NUCLEOTIDE SEQUENCE [LARGE SCALE GENOMIC DNA]</scope>
    <source>
        <strain evidence="2">Yerkes chimp pedigree #C0471</strain>
    </source>
</reference>
<feature type="region of interest" description="Disordered" evidence="1">
    <location>
        <begin position="1"/>
        <end position="40"/>
    </location>
</feature>
<name>A0A2J8QUZ2_PANTR</name>